<comment type="subcellular location">
    <subcellularLocation>
        <location evidence="11">Cell membrane</location>
        <topology evidence="11">Single-pass membrane protein</topology>
    </subcellularLocation>
</comment>
<keyword evidence="2 11" id="KW-1003">Cell membrane</keyword>
<evidence type="ECO:0000256" key="1">
    <source>
        <dbReference type="ARBA" id="ARBA00022448"/>
    </source>
</evidence>
<dbReference type="GO" id="GO:0005886">
    <property type="term" value="C:plasma membrane"/>
    <property type="evidence" value="ECO:0007669"/>
    <property type="project" value="UniProtKB-SubCell"/>
</dbReference>
<protein>
    <recommendedName>
        <fullName evidence="11">Potassium-transporting ATPase KdpC subunit</fullName>
    </recommendedName>
    <alternativeName>
        <fullName evidence="11">ATP phosphohydrolase [potassium-transporting] C chain</fullName>
    </alternativeName>
    <alternativeName>
        <fullName evidence="11">Potassium-binding and translocating subunit C</fullName>
    </alternativeName>
    <alternativeName>
        <fullName evidence="11">Potassium-translocating ATPase C chain</fullName>
    </alternativeName>
</protein>
<sequence>MKKWKSIFSRALGFFLILTVLCGGLYTLAMTGLSQLIFPDQANGSMIEVDGQCYGSELLAQQFADEDHLWGRIMKLDTATFTDADGNPVMYAAPSNLSPASEEYQALVAERVAMIETAHPEQQGKPIPVDLVTNSGSGLDPHISPAAAEYQVSRLARTTGKSEEEIRAVIKKYTEGRFLGLFGEPRVNVLKVNLALDGILD</sequence>
<evidence type="ECO:0000313" key="13">
    <source>
        <dbReference type="EMBL" id="MSC32171.1"/>
    </source>
</evidence>
<keyword evidence="7 11" id="KW-0630">Potassium</keyword>
<organism evidence="12 14">
    <name type="scientific">Holdemania massiliensis</name>
    <dbReference type="NCBI Taxonomy" id="1468449"/>
    <lineage>
        <taxon>Bacteria</taxon>
        <taxon>Bacillati</taxon>
        <taxon>Bacillota</taxon>
        <taxon>Erysipelotrichia</taxon>
        <taxon>Erysipelotrichales</taxon>
        <taxon>Erysipelotrichaceae</taxon>
        <taxon>Holdemania</taxon>
    </lineage>
</organism>
<dbReference type="HAMAP" id="MF_00276">
    <property type="entry name" value="KdpC"/>
    <property type="match status" value="1"/>
</dbReference>
<keyword evidence="5 11" id="KW-0547">Nucleotide-binding</keyword>
<evidence type="ECO:0000256" key="8">
    <source>
        <dbReference type="ARBA" id="ARBA00022989"/>
    </source>
</evidence>
<dbReference type="NCBIfam" id="NF001454">
    <property type="entry name" value="PRK00315.1"/>
    <property type="match status" value="1"/>
</dbReference>
<dbReference type="NCBIfam" id="TIGR00681">
    <property type="entry name" value="kdpC"/>
    <property type="match status" value="1"/>
</dbReference>
<evidence type="ECO:0000313" key="14">
    <source>
        <dbReference type="Proteomes" id="UP000433575"/>
    </source>
</evidence>
<keyword evidence="4 11" id="KW-0812">Transmembrane</keyword>
<keyword evidence="3 11" id="KW-0633">Potassium transport</keyword>
<proteinExistence type="inferred from homology"/>
<evidence type="ECO:0000256" key="6">
    <source>
        <dbReference type="ARBA" id="ARBA00022840"/>
    </source>
</evidence>
<keyword evidence="8 11" id="KW-1133">Transmembrane helix</keyword>
<dbReference type="Proteomes" id="UP000433575">
    <property type="component" value="Unassembled WGS sequence"/>
</dbReference>
<evidence type="ECO:0000313" key="15">
    <source>
        <dbReference type="Proteomes" id="UP000480929"/>
    </source>
</evidence>
<dbReference type="OrthoDB" id="9809491at2"/>
<comment type="function">
    <text evidence="11">Part of the high-affinity ATP-driven potassium transport (or Kdp) system, which catalyzes the hydrolysis of ATP coupled with the electrogenic transport of potassium into the cytoplasm. This subunit acts as a catalytic chaperone that increases the ATP-binding affinity of the ATP-hydrolyzing subunit KdpB by the formation of a transient KdpB/KdpC/ATP ternary complex.</text>
</comment>
<evidence type="ECO:0000256" key="5">
    <source>
        <dbReference type="ARBA" id="ARBA00022741"/>
    </source>
</evidence>
<dbReference type="PANTHER" id="PTHR30042">
    <property type="entry name" value="POTASSIUM-TRANSPORTING ATPASE C CHAIN"/>
    <property type="match status" value="1"/>
</dbReference>
<keyword evidence="15" id="KW-1185">Reference proteome</keyword>
<dbReference type="PANTHER" id="PTHR30042:SF2">
    <property type="entry name" value="POTASSIUM-TRANSPORTING ATPASE KDPC SUBUNIT"/>
    <property type="match status" value="1"/>
</dbReference>
<dbReference type="Pfam" id="PF02669">
    <property type="entry name" value="KdpC"/>
    <property type="match status" value="1"/>
</dbReference>
<evidence type="ECO:0000313" key="12">
    <source>
        <dbReference type="EMBL" id="MSA88624.1"/>
    </source>
</evidence>
<keyword evidence="10 11" id="KW-0472">Membrane</keyword>
<evidence type="ECO:0000256" key="7">
    <source>
        <dbReference type="ARBA" id="ARBA00022958"/>
    </source>
</evidence>
<dbReference type="GO" id="GO:0005524">
    <property type="term" value="F:ATP binding"/>
    <property type="evidence" value="ECO:0007669"/>
    <property type="project" value="UniProtKB-UniRule"/>
</dbReference>
<comment type="subunit">
    <text evidence="11">The system is composed of three essential subunits: KdpA, KdpB and KdpC.</text>
</comment>
<evidence type="ECO:0000256" key="11">
    <source>
        <dbReference type="HAMAP-Rule" id="MF_00276"/>
    </source>
</evidence>
<comment type="similarity">
    <text evidence="11">Belongs to the KdpC family.</text>
</comment>
<dbReference type="GO" id="GO:0008556">
    <property type="term" value="F:P-type potassium transmembrane transporter activity"/>
    <property type="evidence" value="ECO:0007669"/>
    <property type="project" value="InterPro"/>
</dbReference>
<evidence type="ECO:0000256" key="4">
    <source>
        <dbReference type="ARBA" id="ARBA00022692"/>
    </source>
</evidence>
<dbReference type="Proteomes" id="UP000480929">
    <property type="component" value="Unassembled WGS sequence"/>
</dbReference>
<comment type="caution">
    <text evidence="12">The sequence shown here is derived from an EMBL/GenBank/DDBJ whole genome shotgun (WGS) entry which is preliminary data.</text>
</comment>
<dbReference type="EMBL" id="WKPI01000003">
    <property type="protein sequence ID" value="MSC32171.1"/>
    <property type="molecule type" value="Genomic_DNA"/>
</dbReference>
<reference evidence="14 15" key="1">
    <citation type="journal article" date="2019" name="Nat. Med.">
        <title>A library of human gut bacterial isolates paired with longitudinal multiomics data enables mechanistic microbiome research.</title>
        <authorList>
            <person name="Poyet M."/>
            <person name="Groussin M."/>
            <person name="Gibbons S.M."/>
            <person name="Avila-Pacheco J."/>
            <person name="Jiang X."/>
            <person name="Kearney S.M."/>
            <person name="Perrotta A.R."/>
            <person name="Berdy B."/>
            <person name="Zhao S."/>
            <person name="Lieberman T.D."/>
            <person name="Swanson P.K."/>
            <person name="Smith M."/>
            <person name="Roesemann S."/>
            <person name="Alexander J.E."/>
            <person name="Rich S.A."/>
            <person name="Livny J."/>
            <person name="Vlamakis H."/>
            <person name="Clish C."/>
            <person name="Bullock K."/>
            <person name="Deik A."/>
            <person name="Scott J."/>
            <person name="Pierce K.A."/>
            <person name="Xavier R.J."/>
            <person name="Alm E.J."/>
        </authorList>
    </citation>
    <scope>NUCLEOTIDE SEQUENCE [LARGE SCALE GENOMIC DNA]</scope>
    <source>
        <strain evidence="12 14">BIOML-A4</strain>
        <strain evidence="13 15">BIOML-A5</strain>
    </source>
</reference>
<name>A0A6N7S454_9FIRM</name>
<evidence type="ECO:0000256" key="10">
    <source>
        <dbReference type="ARBA" id="ARBA00023136"/>
    </source>
</evidence>
<gene>
    <name evidence="11 12" type="primary">kdpC</name>
    <name evidence="13" type="ORF">GKD88_03455</name>
    <name evidence="12" type="ORF">GKE08_04725</name>
</gene>
<evidence type="ECO:0000256" key="2">
    <source>
        <dbReference type="ARBA" id="ARBA00022475"/>
    </source>
</evidence>
<keyword evidence="6 11" id="KW-0067">ATP-binding</keyword>
<evidence type="ECO:0000256" key="9">
    <source>
        <dbReference type="ARBA" id="ARBA00023065"/>
    </source>
</evidence>
<dbReference type="RefSeq" id="WP_154238135.1">
    <property type="nucleotide sequence ID" value="NZ_CALJPI010000298.1"/>
</dbReference>
<keyword evidence="1 11" id="KW-0813">Transport</keyword>
<dbReference type="InterPro" id="IPR003820">
    <property type="entry name" value="KdpC"/>
</dbReference>
<evidence type="ECO:0000256" key="3">
    <source>
        <dbReference type="ARBA" id="ARBA00022538"/>
    </source>
</evidence>
<dbReference type="PIRSF" id="PIRSF001296">
    <property type="entry name" value="K_ATPase_KdpC"/>
    <property type="match status" value="1"/>
</dbReference>
<keyword evidence="9 11" id="KW-0406">Ion transport</keyword>
<dbReference type="AlphaFoldDB" id="A0A6N7S454"/>
<dbReference type="EMBL" id="WKPJ01000004">
    <property type="protein sequence ID" value="MSA88624.1"/>
    <property type="molecule type" value="Genomic_DNA"/>
</dbReference>
<accession>A0A6N7S454</accession>